<dbReference type="PRINTS" id="PR01021">
    <property type="entry name" value="OMPADOMAIN"/>
</dbReference>
<evidence type="ECO:0000313" key="7">
    <source>
        <dbReference type="EMBL" id="SFM73410.1"/>
    </source>
</evidence>
<dbReference type="PANTHER" id="PTHR30329">
    <property type="entry name" value="STATOR ELEMENT OF FLAGELLAR MOTOR COMPLEX"/>
    <property type="match status" value="1"/>
</dbReference>
<dbReference type="InterPro" id="IPR006665">
    <property type="entry name" value="OmpA-like"/>
</dbReference>
<evidence type="ECO:0000256" key="1">
    <source>
        <dbReference type="ARBA" id="ARBA00004442"/>
    </source>
</evidence>
<keyword evidence="8" id="KW-1185">Reference proteome</keyword>
<dbReference type="InterPro" id="IPR036737">
    <property type="entry name" value="OmpA-like_sf"/>
</dbReference>
<accession>A0A1I4TA12</accession>
<dbReference type="SUPFAM" id="SSF103088">
    <property type="entry name" value="OmpA-like"/>
    <property type="match status" value="1"/>
</dbReference>
<dbReference type="Gene3D" id="2.60.40.2540">
    <property type="match status" value="1"/>
</dbReference>
<dbReference type="Gene3D" id="3.30.1330.60">
    <property type="entry name" value="OmpA-like domain"/>
    <property type="match status" value="1"/>
</dbReference>
<name>A0A1I4TA12_9GAMM</name>
<dbReference type="InterPro" id="IPR006664">
    <property type="entry name" value="OMP_bac"/>
</dbReference>
<evidence type="ECO:0000256" key="3">
    <source>
        <dbReference type="PROSITE-ProRule" id="PRU00473"/>
    </source>
</evidence>
<protein>
    <submittedName>
        <fullName evidence="7">OmpA family protein</fullName>
    </submittedName>
</protein>
<gene>
    <name evidence="7" type="ORF">SAMN05216217_11377</name>
</gene>
<sequence length="288" mass="31881">MRAKPFLIGLLLTGLSLVLPAQAVTFQTRMENVSWDVTGDQFECRLSQTIEGYGEAVFVRRAGERPTFRLNALHNPMSPGQAQVWNEAPLWRPGTNAQLVGQAQVREGSLVMTLPEQPTARLLAGLSAGLLPTVQRSSWGNAQEPVRVVVSSVGYNDAWERFRSCFAGLLPMNFDQVSNSVISFASGGSQLTGEARTVLDAVLAYFKADDQIKGIQLDGHSDNQGNRLDNRELSRQRALAVQSYLVERGVPEDLFTIRFHGERYPVANNRTADGRAQNRRVGLRLDRE</sequence>
<reference evidence="8" key="1">
    <citation type="submission" date="2016-10" db="EMBL/GenBank/DDBJ databases">
        <authorList>
            <person name="Varghese N."/>
            <person name="Submissions S."/>
        </authorList>
    </citation>
    <scope>NUCLEOTIDE SEQUENCE [LARGE SCALE GENOMIC DNA]</scope>
    <source>
        <strain evidence="8">DSM 24213</strain>
    </source>
</reference>
<feature type="domain" description="OmpA-like" evidence="6">
    <location>
        <begin position="171"/>
        <end position="288"/>
    </location>
</feature>
<dbReference type="OrthoDB" id="6905929at2"/>
<dbReference type="CDD" id="cd07185">
    <property type="entry name" value="OmpA_C-like"/>
    <property type="match status" value="1"/>
</dbReference>
<comment type="subcellular location">
    <subcellularLocation>
        <location evidence="1">Cell outer membrane</location>
    </subcellularLocation>
</comment>
<dbReference type="InterPro" id="IPR041544">
    <property type="entry name" value="MotY_N"/>
</dbReference>
<dbReference type="PROSITE" id="PS51123">
    <property type="entry name" value="OMPA_2"/>
    <property type="match status" value="1"/>
</dbReference>
<evidence type="ECO:0000259" key="6">
    <source>
        <dbReference type="PROSITE" id="PS51123"/>
    </source>
</evidence>
<dbReference type="PRINTS" id="PR01023">
    <property type="entry name" value="NAFLGMOTY"/>
</dbReference>
<dbReference type="Pfam" id="PF00691">
    <property type="entry name" value="OmpA"/>
    <property type="match status" value="1"/>
</dbReference>
<feature type="region of interest" description="Disordered" evidence="4">
    <location>
        <begin position="269"/>
        <end position="288"/>
    </location>
</feature>
<evidence type="ECO:0000313" key="8">
    <source>
        <dbReference type="Proteomes" id="UP000243629"/>
    </source>
</evidence>
<dbReference type="PANTHER" id="PTHR30329:SF17">
    <property type="entry name" value="LIPOPROTEIN YFIB-RELATED"/>
    <property type="match status" value="1"/>
</dbReference>
<dbReference type="Pfam" id="PF18393">
    <property type="entry name" value="MotY_N"/>
    <property type="match status" value="1"/>
</dbReference>
<evidence type="ECO:0000256" key="4">
    <source>
        <dbReference type="SAM" id="MobiDB-lite"/>
    </source>
</evidence>
<keyword evidence="5" id="KW-0732">Signal</keyword>
<dbReference type="RefSeq" id="WP_093477401.1">
    <property type="nucleotide sequence ID" value="NZ_FOUI01000013.1"/>
</dbReference>
<dbReference type="STRING" id="1720063.SAMN05216217_11377"/>
<dbReference type="InterPro" id="IPR050330">
    <property type="entry name" value="Bact_OuterMem_StrucFunc"/>
</dbReference>
<keyword evidence="2 3" id="KW-0472">Membrane</keyword>
<evidence type="ECO:0000256" key="2">
    <source>
        <dbReference type="ARBA" id="ARBA00023136"/>
    </source>
</evidence>
<proteinExistence type="predicted"/>
<organism evidence="7 8">
    <name type="scientific">Halopseudomonas yangmingensis</name>
    <dbReference type="NCBI Taxonomy" id="1720063"/>
    <lineage>
        <taxon>Bacteria</taxon>
        <taxon>Pseudomonadati</taxon>
        <taxon>Pseudomonadota</taxon>
        <taxon>Gammaproteobacteria</taxon>
        <taxon>Pseudomonadales</taxon>
        <taxon>Pseudomonadaceae</taxon>
        <taxon>Halopseudomonas</taxon>
    </lineage>
</organism>
<feature type="chain" id="PRO_5017347496" evidence="5">
    <location>
        <begin position="24"/>
        <end position="288"/>
    </location>
</feature>
<feature type="signal peptide" evidence="5">
    <location>
        <begin position="1"/>
        <end position="23"/>
    </location>
</feature>
<dbReference type="GO" id="GO:0009279">
    <property type="term" value="C:cell outer membrane"/>
    <property type="evidence" value="ECO:0007669"/>
    <property type="project" value="UniProtKB-SubCell"/>
</dbReference>
<dbReference type="EMBL" id="FOUI01000013">
    <property type="protein sequence ID" value="SFM73410.1"/>
    <property type="molecule type" value="Genomic_DNA"/>
</dbReference>
<dbReference type="AlphaFoldDB" id="A0A1I4TA12"/>
<dbReference type="Proteomes" id="UP000243629">
    <property type="component" value="Unassembled WGS sequence"/>
</dbReference>
<evidence type="ECO:0000256" key="5">
    <source>
        <dbReference type="SAM" id="SignalP"/>
    </source>
</evidence>